<evidence type="ECO:0000259" key="3">
    <source>
        <dbReference type="Pfam" id="PF01887"/>
    </source>
</evidence>
<evidence type="ECO:0000256" key="1">
    <source>
        <dbReference type="ARBA" id="ARBA00022691"/>
    </source>
</evidence>
<dbReference type="InterPro" id="IPR002747">
    <property type="entry name" value="SAM_OH_AdoTrfase"/>
</dbReference>
<evidence type="ECO:0008006" key="7">
    <source>
        <dbReference type="Google" id="ProtNLM"/>
    </source>
</evidence>
<dbReference type="InterPro" id="IPR046469">
    <property type="entry name" value="SAM_HAT_N"/>
</dbReference>
<dbReference type="SUPFAM" id="SSF101852">
    <property type="entry name" value="Bacterial fluorinating enzyme, C-terminal domain"/>
    <property type="match status" value="1"/>
</dbReference>
<dbReference type="InterPro" id="IPR046470">
    <property type="entry name" value="SAM_HAT_C"/>
</dbReference>
<keyword evidence="6" id="KW-1185">Reference proteome</keyword>
<dbReference type="Proteomes" id="UP000371041">
    <property type="component" value="Chromosome"/>
</dbReference>
<comment type="similarity">
    <text evidence="2">Belongs to the SAM hydrolase / SAM-dependent halogenase family.</text>
</comment>
<dbReference type="PANTHER" id="PTHR35092:SF1">
    <property type="entry name" value="CHLORINASE MJ1651"/>
    <property type="match status" value="1"/>
</dbReference>
<evidence type="ECO:0000313" key="6">
    <source>
        <dbReference type="Proteomes" id="UP000371041"/>
    </source>
</evidence>
<feature type="domain" description="S-adenosyl-l-methionine hydroxide adenosyltransferase N-terminal" evidence="3">
    <location>
        <begin position="14"/>
        <end position="159"/>
    </location>
</feature>
<dbReference type="RefSeq" id="WP_154076511.1">
    <property type="nucleotide sequence ID" value="NZ_CP045929.1"/>
</dbReference>
<sequence length="277" mass="28333">MTGPAHEAHGPQLVSFTTDYGLADGFVAACHGVVARLAPRVRVLDVSHEIPPQAVRAGAEVLAQTAPYLPEAVHLVVVDPGVGTRRRGVVVVAGRGFLVGPDNGVLLPAAEALGGVRGAVALTDPTWWLPEVSSTFHGRDVFAPVAAHLAAGVSAERVGEPVEPSGLVRLPEPICEVDDTGLRAEVLTVDRFGSVQLAAHAAQLPWSPGTAVTVHEQPATVATTFADVAVGELAVLVDSAGHVAVAVNQGSAADRLAAGHGSVLDVRVATDRSPPRG</sequence>
<dbReference type="PIRSF" id="PIRSF006779">
    <property type="entry name" value="UCP006779"/>
    <property type="match status" value="1"/>
</dbReference>
<name>A0A5Q3Q5P3_9PSEU</name>
<dbReference type="EMBL" id="CP045929">
    <property type="protein sequence ID" value="QGK69918.1"/>
    <property type="molecule type" value="Genomic_DNA"/>
</dbReference>
<dbReference type="InterPro" id="IPR023228">
    <property type="entry name" value="SAM_OH_AdoTrfase_N_sf"/>
</dbReference>
<evidence type="ECO:0000313" key="5">
    <source>
        <dbReference type="EMBL" id="QGK69918.1"/>
    </source>
</evidence>
<dbReference type="AlphaFoldDB" id="A0A5Q3Q5P3"/>
<proteinExistence type="inferred from homology"/>
<protein>
    <recommendedName>
        <fullName evidence="7">SAM-dependent chlorinase/fluorinase</fullName>
    </recommendedName>
</protein>
<feature type="domain" description="S-adenosyl-l-methionine hydroxide adenosyltransferase C-terminal" evidence="4">
    <location>
        <begin position="184"/>
        <end position="262"/>
    </location>
</feature>
<dbReference type="PANTHER" id="PTHR35092">
    <property type="entry name" value="CHLORINASE MJ1651"/>
    <property type="match status" value="1"/>
</dbReference>
<dbReference type="Pfam" id="PF01887">
    <property type="entry name" value="SAM_HAT_N"/>
    <property type="match status" value="1"/>
</dbReference>
<reference evidence="6" key="1">
    <citation type="submission" date="2019-11" db="EMBL/GenBank/DDBJ databases">
        <title>The complete genome sequence of Saccharopolyspora sp. E2A.</title>
        <authorList>
            <person name="Zhang G."/>
        </authorList>
    </citation>
    <scope>NUCLEOTIDE SEQUENCE [LARGE SCALE GENOMIC DNA]</scope>
    <source>
        <strain evidence="6">E2A</strain>
    </source>
</reference>
<keyword evidence="1" id="KW-0949">S-adenosyl-L-methionine</keyword>
<gene>
    <name evidence="5" type="ORF">GIY23_10650</name>
</gene>
<accession>A0A5Q3Q5P3</accession>
<dbReference type="SUPFAM" id="SSF102522">
    <property type="entry name" value="Bacterial fluorinating enzyme, N-terminal domain"/>
    <property type="match status" value="1"/>
</dbReference>
<organism evidence="5 6">
    <name type="scientific">Allosaccharopolyspora coralli</name>
    <dbReference type="NCBI Taxonomy" id="2665642"/>
    <lineage>
        <taxon>Bacteria</taxon>
        <taxon>Bacillati</taxon>
        <taxon>Actinomycetota</taxon>
        <taxon>Actinomycetes</taxon>
        <taxon>Pseudonocardiales</taxon>
        <taxon>Pseudonocardiaceae</taxon>
        <taxon>Allosaccharopolyspora</taxon>
    </lineage>
</organism>
<dbReference type="Pfam" id="PF20257">
    <property type="entry name" value="SAM_HAT_C"/>
    <property type="match status" value="1"/>
</dbReference>
<dbReference type="Gene3D" id="3.40.50.10790">
    <property type="entry name" value="S-adenosyl-l-methionine hydroxide adenosyltransferase, N-terminal"/>
    <property type="match status" value="1"/>
</dbReference>
<evidence type="ECO:0000259" key="4">
    <source>
        <dbReference type="Pfam" id="PF20257"/>
    </source>
</evidence>
<dbReference type="KEGG" id="sace:GIY23_10650"/>
<dbReference type="InterPro" id="IPR023227">
    <property type="entry name" value="SAM_OH_AdoTrfase_C_sf"/>
</dbReference>
<evidence type="ECO:0000256" key="2">
    <source>
        <dbReference type="ARBA" id="ARBA00024035"/>
    </source>
</evidence>
<dbReference type="Gene3D" id="2.40.30.90">
    <property type="entry name" value="Bacterial fluorinating enzyme like"/>
    <property type="match status" value="1"/>
</dbReference>